<reference evidence="2 3" key="1">
    <citation type="journal article" date="2018" name="J. Allergy Clin. Immunol.">
        <title>High-quality assembly of Dermatophagoides pteronyssinus genome and transcriptome reveals a wide range of novel allergens.</title>
        <authorList>
            <person name="Liu X.Y."/>
            <person name="Yang K.Y."/>
            <person name="Wang M.Q."/>
            <person name="Kwok J.S."/>
            <person name="Zeng X."/>
            <person name="Yang Z."/>
            <person name="Xiao X.J."/>
            <person name="Lau C.P."/>
            <person name="Li Y."/>
            <person name="Huang Z.M."/>
            <person name="Ba J.G."/>
            <person name="Yim A.K."/>
            <person name="Ouyang C.Y."/>
            <person name="Ngai S.M."/>
            <person name="Chan T.F."/>
            <person name="Leung E.L."/>
            <person name="Liu L."/>
            <person name="Liu Z.G."/>
            <person name="Tsui S.K."/>
        </authorList>
    </citation>
    <scope>NUCLEOTIDE SEQUENCE [LARGE SCALE GENOMIC DNA]</scope>
    <source>
        <strain evidence="2">Derp</strain>
    </source>
</reference>
<keyword evidence="3" id="KW-1185">Reference proteome</keyword>
<dbReference type="EMBL" id="NJHN03000095">
    <property type="protein sequence ID" value="KAH9415940.1"/>
    <property type="molecule type" value="Genomic_DNA"/>
</dbReference>
<accession>A0ABQ8J053</accession>
<evidence type="ECO:0000256" key="1">
    <source>
        <dbReference type="SAM" id="Phobius"/>
    </source>
</evidence>
<keyword evidence="1" id="KW-0812">Transmembrane</keyword>
<gene>
    <name evidence="2" type="ORF">DERP_000434</name>
</gene>
<keyword evidence="1" id="KW-1133">Transmembrane helix</keyword>
<dbReference type="Proteomes" id="UP000887458">
    <property type="component" value="Unassembled WGS sequence"/>
</dbReference>
<name>A0ABQ8J053_DERPT</name>
<keyword evidence="1" id="KW-0472">Membrane</keyword>
<proteinExistence type="predicted"/>
<organism evidence="2 3">
    <name type="scientific">Dermatophagoides pteronyssinus</name>
    <name type="common">European house dust mite</name>
    <dbReference type="NCBI Taxonomy" id="6956"/>
    <lineage>
        <taxon>Eukaryota</taxon>
        <taxon>Metazoa</taxon>
        <taxon>Ecdysozoa</taxon>
        <taxon>Arthropoda</taxon>
        <taxon>Chelicerata</taxon>
        <taxon>Arachnida</taxon>
        <taxon>Acari</taxon>
        <taxon>Acariformes</taxon>
        <taxon>Sarcoptiformes</taxon>
        <taxon>Astigmata</taxon>
        <taxon>Psoroptidia</taxon>
        <taxon>Analgoidea</taxon>
        <taxon>Pyroglyphidae</taxon>
        <taxon>Dermatophagoidinae</taxon>
        <taxon>Dermatophagoides</taxon>
    </lineage>
</organism>
<evidence type="ECO:0000313" key="2">
    <source>
        <dbReference type="EMBL" id="KAH9415940.1"/>
    </source>
</evidence>
<comment type="caution">
    <text evidence="2">The sequence shown here is derived from an EMBL/GenBank/DDBJ whole genome shotgun (WGS) entry which is preliminary data.</text>
</comment>
<reference evidence="2 3" key="2">
    <citation type="journal article" date="2022" name="Mol. Biol. Evol.">
        <title>Comparative Genomics Reveals Insights into the Divergent Evolution of Astigmatic Mites and Household Pest Adaptations.</title>
        <authorList>
            <person name="Xiong Q."/>
            <person name="Wan A.T."/>
            <person name="Liu X."/>
            <person name="Fung C.S."/>
            <person name="Xiao X."/>
            <person name="Malainual N."/>
            <person name="Hou J."/>
            <person name="Wang L."/>
            <person name="Wang M."/>
            <person name="Yang K.Y."/>
            <person name="Cui Y."/>
            <person name="Leung E.L."/>
            <person name="Nong W."/>
            <person name="Shin S.K."/>
            <person name="Au S.W."/>
            <person name="Jeong K.Y."/>
            <person name="Chew F.T."/>
            <person name="Hui J.H."/>
            <person name="Leung T.F."/>
            <person name="Tungtrongchitr A."/>
            <person name="Zhong N."/>
            <person name="Liu Z."/>
            <person name="Tsui S.K."/>
        </authorList>
    </citation>
    <scope>NUCLEOTIDE SEQUENCE [LARGE SCALE GENOMIC DNA]</scope>
    <source>
        <strain evidence="2">Derp</strain>
    </source>
</reference>
<protein>
    <submittedName>
        <fullName evidence="2">Uncharacterized protein</fullName>
    </submittedName>
</protein>
<evidence type="ECO:0000313" key="3">
    <source>
        <dbReference type="Proteomes" id="UP000887458"/>
    </source>
</evidence>
<feature type="transmembrane region" description="Helical" evidence="1">
    <location>
        <begin position="84"/>
        <end position="108"/>
    </location>
</feature>
<sequence length="175" mass="20736">MSTSTSPDTMDSQTARSSNQSIGETRRFCLCDEERWPFSKVRRYILRKQRRNCPDCHEPFRYITIKDKPITLYRYLFCSGWHGFSLIINSFLQFWLLFYIAFLAIVDYQLSGEKIAMENIFSKSSTDIRYVFITLTIIFIMSSTYATIKTILQQSMEFLIRTGYKLIIDVQLARY</sequence>
<feature type="transmembrane region" description="Helical" evidence="1">
    <location>
        <begin position="128"/>
        <end position="148"/>
    </location>
</feature>